<evidence type="ECO:0000313" key="2">
    <source>
        <dbReference type="Proteomes" id="UP000760545"/>
    </source>
</evidence>
<dbReference type="InterPro" id="IPR011009">
    <property type="entry name" value="Kinase-like_dom_sf"/>
</dbReference>
<evidence type="ECO:0000313" key="1">
    <source>
        <dbReference type="EMBL" id="NJX15753.1"/>
    </source>
</evidence>
<dbReference type="Pfam" id="PF06293">
    <property type="entry name" value="Kdo"/>
    <property type="match status" value="1"/>
</dbReference>
<reference evidence="1 2" key="1">
    <citation type="submission" date="2020-03" db="EMBL/GenBank/DDBJ databases">
        <title>Tamlana sp. nov, isolated from XXX.</title>
        <authorList>
            <person name="Cao W.R."/>
        </authorList>
    </citation>
    <scope>NUCLEOTIDE SEQUENCE [LARGE SCALE GENOMIC DNA]</scope>
    <source>
        <strain evidence="1 2">HST1-43</strain>
    </source>
</reference>
<proteinExistence type="predicted"/>
<accession>A0ABX1DFI0</accession>
<protein>
    <submittedName>
        <fullName evidence="1">Kdo domain containing protein</fullName>
    </submittedName>
</protein>
<comment type="caution">
    <text evidence="1">The sequence shown here is derived from an EMBL/GenBank/DDBJ whole genome shotgun (WGS) entry which is preliminary data.</text>
</comment>
<dbReference type="EMBL" id="JAAVJS010000011">
    <property type="protein sequence ID" value="NJX15753.1"/>
    <property type="molecule type" value="Genomic_DNA"/>
</dbReference>
<dbReference type="RefSeq" id="WP_167917987.1">
    <property type="nucleotide sequence ID" value="NZ_JAAVJS010000011.1"/>
</dbReference>
<gene>
    <name evidence="1" type="ORF">HC176_09650</name>
</gene>
<name>A0ABX1DFI0_9FLAO</name>
<dbReference type="Proteomes" id="UP000760545">
    <property type="component" value="Unassembled WGS sequence"/>
</dbReference>
<sequence length="266" mass="31474">MAVKFIISQKYRSKSEAVKAVINNFETHKEILGDAERNVIKIVDIGEEKLTIKSFKIPNAINQLVYRFFRKSKAQRSFEYAEKLLGLGIKTPHPVAYKLETTSLLFKKSYYVSELVDCDLTYRELTTDFSIEDHEAILRAFTRFTYKLHENGVNFLDHSPGNTLIKRTGDGYEFYLVDLNRMEFGKMDFETRIKNFAKLTIHKPMIEVMSNEYTKCSGEDEQRIFDVMWQATVDFQDQFYKKIRLKKRVFFWKKKYKSRPSRSPIQ</sequence>
<dbReference type="SUPFAM" id="SSF56112">
    <property type="entry name" value="Protein kinase-like (PK-like)"/>
    <property type="match status" value="1"/>
</dbReference>
<organism evidence="1 2">
    <name type="scientific">Tamlana crocina</name>
    <dbReference type="NCBI Taxonomy" id="393006"/>
    <lineage>
        <taxon>Bacteria</taxon>
        <taxon>Pseudomonadati</taxon>
        <taxon>Bacteroidota</taxon>
        <taxon>Flavobacteriia</taxon>
        <taxon>Flavobacteriales</taxon>
        <taxon>Flavobacteriaceae</taxon>
        <taxon>Tamlana</taxon>
    </lineage>
</organism>
<keyword evidence="2" id="KW-1185">Reference proteome</keyword>